<dbReference type="Gene3D" id="3.60.20.40">
    <property type="match status" value="1"/>
</dbReference>
<proteinExistence type="inferred from homology"/>
<keyword evidence="6 7" id="KW-0012">Acyltransferase</keyword>
<dbReference type="EMBL" id="QZWZ01000064">
    <property type="protein sequence ID" value="RJT27223.1"/>
    <property type="molecule type" value="Genomic_DNA"/>
</dbReference>
<dbReference type="GO" id="GO:0006751">
    <property type="term" value="P:glutathione catabolic process"/>
    <property type="evidence" value="ECO:0007669"/>
    <property type="project" value="UniProtKB-UniRule"/>
</dbReference>
<comment type="catalytic activity">
    <reaction evidence="1 6">
        <text>an S-substituted glutathione + H2O = an S-substituted L-cysteinylglycine + L-glutamate</text>
        <dbReference type="Rhea" id="RHEA:59468"/>
        <dbReference type="ChEBI" id="CHEBI:15377"/>
        <dbReference type="ChEBI" id="CHEBI:29985"/>
        <dbReference type="ChEBI" id="CHEBI:90779"/>
        <dbReference type="ChEBI" id="CHEBI:143103"/>
        <dbReference type="EC" id="3.4.19.13"/>
    </reaction>
</comment>
<dbReference type="InterPro" id="IPR043138">
    <property type="entry name" value="GGT_lsub"/>
</dbReference>
<comment type="similarity">
    <text evidence="6">Belongs to the gamma-glutamyltransferase family.</text>
</comment>
<dbReference type="Gene3D" id="1.10.246.130">
    <property type="match status" value="1"/>
</dbReference>
<dbReference type="InterPro" id="IPR029055">
    <property type="entry name" value="Ntn_hydrolases_N"/>
</dbReference>
<name>A0A3A5JY66_9HYPH</name>
<dbReference type="GO" id="GO:0006750">
    <property type="term" value="P:glutathione biosynthetic process"/>
    <property type="evidence" value="ECO:0007669"/>
    <property type="project" value="UniProtKB-KW"/>
</dbReference>
<dbReference type="OrthoDB" id="9781342at2"/>
<evidence type="ECO:0000256" key="2">
    <source>
        <dbReference type="ARBA" id="ARBA00001089"/>
    </source>
</evidence>
<dbReference type="Pfam" id="PF01019">
    <property type="entry name" value="G_glu_transpept"/>
    <property type="match status" value="1"/>
</dbReference>
<keyword evidence="6" id="KW-0317">Glutathione biosynthesis</keyword>
<dbReference type="PANTHER" id="PTHR43881:SF1">
    <property type="entry name" value="GAMMA-GLUTAMYLTRANSPEPTIDASE (AFU_ORTHOLOGUE AFUA_4G13580)"/>
    <property type="match status" value="1"/>
</dbReference>
<dbReference type="GO" id="GO:0103068">
    <property type="term" value="F:leukotriene C4 gamma-glutamyl transferase activity"/>
    <property type="evidence" value="ECO:0007669"/>
    <property type="project" value="UniProtKB-EC"/>
</dbReference>
<evidence type="ECO:0000256" key="3">
    <source>
        <dbReference type="ARBA" id="ARBA00047417"/>
    </source>
</evidence>
<dbReference type="UniPathway" id="UPA00204"/>
<keyword evidence="6" id="KW-0865">Zymogen</keyword>
<dbReference type="Proteomes" id="UP000272706">
    <property type="component" value="Unassembled WGS sequence"/>
</dbReference>
<dbReference type="NCBIfam" id="TIGR00066">
    <property type="entry name" value="g_glut_trans"/>
    <property type="match status" value="1"/>
</dbReference>
<comment type="PTM">
    <text evidence="6">Cleaved by autocatalysis into a large and a small subunit.</text>
</comment>
<accession>A0A3A5JY66</accession>
<evidence type="ECO:0000256" key="6">
    <source>
        <dbReference type="RuleBase" id="RU368036"/>
    </source>
</evidence>
<evidence type="ECO:0000313" key="8">
    <source>
        <dbReference type="Proteomes" id="UP000272706"/>
    </source>
</evidence>
<protein>
    <recommendedName>
        <fullName evidence="6">Glutathione hydrolase proenzyme</fullName>
        <ecNumber evidence="6">2.3.2.2</ecNumber>
        <ecNumber evidence="6">3.4.19.13</ecNumber>
    </recommendedName>
    <component>
        <recommendedName>
            <fullName evidence="6">Glutathione hydrolase large chain</fullName>
        </recommendedName>
    </component>
    <component>
        <recommendedName>
            <fullName evidence="6">Glutathione hydrolase small chain</fullName>
        </recommendedName>
    </component>
</protein>
<dbReference type="PANTHER" id="PTHR43881">
    <property type="entry name" value="GAMMA-GLUTAMYLTRANSPEPTIDASE (AFU_ORTHOLOGUE AFUA_4G13580)"/>
    <property type="match status" value="1"/>
</dbReference>
<keyword evidence="8" id="KW-1185">Reference proteome</keyword>
<dbReference type="RefSeq" id="WP_120018960.1">
    <property type="nucleotide sequence ID" value="NZ_QZWZ01000064.1"/>
</dbReference>
<reference evidence="7 8" key="1">
    <citation type="submission" date="2018-09" db="EMBL/GenBank/DDBJ databases">
        <title>Mesorhizobium carmichaelinearum sp. nov. isolated from Carmichaelinea spp. root nodules in New Zealand.</title>
        <authorList>
            <person name="De Meyer S.E."/>
        </authorList>
    </citation>
    <scope>NUCLEOTIDE SEQUENCE [LARGE SCALE GENOMIC DNA]</scope>
    <source>
        <strain evidence="7 8">ICMP19557</strain>
    </source>
</reference>
<evidence type="ECO:0000313" key="7">
    <source>
        <dbReference type="EMBL" id="RJT27223.1"/>
    </source>
</evidence>
<dbReference type="GO" id="GO:0036374">
    <property type="term" value="F:glutathione hydrolase activity"/>
    <property type="evidence" value="ECO:0007669"/>
    <property type="project" value="UniProtKB-UniRule"/>
</dbReference>
<dbReference type="SUPFAM" id="SSF56235">
    <property type="entry name" value="N-terminal nucleophile aminohydrolases (Ntn hydrolases)"/>
    <property type="match status" value="1"/>
</dbReference>
<gene>
    <name evidence="7" type="primary">ggt</name>
    <name evidence="7" type="ORF">D3227_36515</name>
</gene>
<organism evidence="7 8">
    <name type="scientific">Mesorhizobium waimense</name>
    <dbReference type="NCBI Taxonomy" id="1300307"/>
    <lineage>
        <taxon>Bacteria</taxon>
        <taxon>Pseudomonadati</taxon>
        <taxon>Pseudomonadota</taxon>
        <taxon>Alphaproteobacteria</taxon>
        <taxon>Hyphomicrobiales</taxon>
        <taxon>Phyllobacteriaceae</taxon>
        <taxon>Mesorhizobium</taxon>
    </lineage>
</organism>
<comment type="catalytic activity">
    <reaction evidence="3 6">
        <text>an N-terminal (5-L-glutamyl)-[peptide] + an alpha-amino acid = 5-L-glutamyl amino acid + an N-terminal L-alpha-aminoacyl-[peptide]</text>
        <dbReference type="Rhea" id="RHEA:23904"/>
        <dbReference type="Rhea" id="RHEA-COMP:9780"/>
        <dbReference type="Rhea" id="RHEA-COMP:9795"/>
        <dbReference type="ChEBI" id="CHEBI:77644"/>
        <dbReference type="ChEBI" id="CHEBI:78597"/>
        <dbReference type="ChEBI" id="CHEBI:78599"/>
        <dbReference type="ChEBI" id="CHEBI:78608"/>
        <dbReference type="EC" id="2.3.2.2"/>
    </reaction>
</comment>
<sequence length="526" mass="56410">MNRDFQLSGRSPVIAINGMAATSHPLATLAAVDILRDGGTAADAAVAAVAALCVVEPANTGIGGDCYTLISKPGKPVWGYNGSGRSGANASYQPLRDQGVREIGDSVHSVTVPGAIDAWEQTLKAHGRFGFDRVLRAAIQYAESGFPVAQRVALDWQRHVGKLAACRGAAKHYLFNGMAPKEGDVIRFPALAETLKTIALKGAKGFYEGAVGAEMAATVAARGSFLKDEDFANHRGNTVVPISTEYRGVDLIEIPPNGQGLTALVMLNILENFDLKSLDPMGPERFHLVLEAARIGYAVRDTHLSDADHMRTPVAALTDKAWGKKLASLIDMNKRSELPAALTPGSNTVYISVVDRDRNAVSLINSLYSGFGAGICTERSGVLLTNRGACFTLAPDHPNTFGPAKRPMHTIIPALAMKNGRCEMSFGVMGGHYQPMGHVQILLNMLEYGMDVQQAIDCPRLFWENDRVAVETSIPQRTMDGLRARGHNIVLRDLPWGGAQTVKIDWDRGVLIGGSEPRNDGCALGY</sequence>
<feature type="binding site" evidence="5">
    <location>
        <position position="431"/>
    </location>
    <ligand>
        <name>L-glutamate</name>
        <dbReference type="ChEBI" id="CHEBI:29985"/>
    </ligand>
</feature>
<dbReference type="EC" id="2.3.2.2" evidence="6"/>
<dbReference type="PRINTS" id="PR01210">
    <property type="entry name" value="GGTRANSPTASE"/>
</dbReference>
<comment type="catalytic activity">
    <reaction evidence="2 6">
        <text>glutathione + H2O = L-cysteinylglycine + L-glutamate</text>
        <dbReference type="Rhea" id="RHEA:28807"/>
        <dbReference type="ChEBI" id="CHEBI:15377"/>
        <dbReference type="ChEBI" id="CHEBI:29985"/>
        <dbReference type="ChEBI" id="CHEBI:57925"/>
        <dbReference type="ChEBI" id="CHEBI:61694"/>
        <dbReference type="EC" id="3.4.19.13"/>
    </reaction>
</comment>
<keyword evidence="6 7" id="KW-0808">Transferase</keyword>
<keyword evidence="6" id="KW-0378">Hydrolase</keyword>
<dbReference type="InterPro" id="IPR052896">
    <property type="entry name" value="GGT-like_enzyme"/>
</dbReference>
<dbReference type="AlphaFoldDB" id="A0A3A5JY66"/>
<comment type="subunit">
    <text evidence="6">This enzyme consists of two polypeptide chains, which are synthesized in precursor form from a single polypeptide.</text>
</comment>
<dbReference type="InterPro" id="IPR000101">
    <property type="entry name" value="GGT_peptidase"/>
</dbReference>
<evidence type="ECO:0000256" key="5">
    <source>
        <dbReference type="PIRSR" id="PIRSR600101-2"/>
    </source>
</evidence>
<comment type="pathway">
    <text evidence="6">Sulfur metabolism; glutathione metabolism.</text>
</comment>
<comment type="caution">
    <text evidence="7">The sequence shown here is derived from an EMBL/GenBank/DDBJ whole genome shotgun (WGS) entry which is preliminary data.</text>
</comment>
<feature type="active site" description="Nucleophile" evidence="4">
    <location>
        <position position="348"/>
    </location>
</feature>
<dbReference type="EC" id="3.4.19.13" evidence="6"/>
<evidence type="ECO:0000256" key="4">
    <source>
        <dbReference type="PIRSR" id="PIRSR600101-1"/>
    </source>
</evidence>
<dbReference type="InterPro" id="IPR043137">
    <property type="entry name" value="GGT_ssub_C"/>
</dbReference>
<evidence type="ECO:0000256" key="1">
    <source>
        <dbReference type="ARBA" id="ARBA00001049"/>
    </source>
</evidence>